<organism evidence="2">
    <name type="scientific">Sesamum latifolium</name>
    <dbReference type="NCBI Taxonomy" id="2727402"/>
    <lineage>
        <taxon>Eukaryota</taxon>
        <taxon>Viridiplantae</taxon>
        <taxon>Streptophyta</taxon>
        <taxon>Embryophyta</taxon>
        <taxon>Tracheophyta</taxon>
        <taxon>Spermatophyta</taxon>
        <taxon>Magnoliopsida</taxon>
        <taxon>eudicotyledons</taxon>
        <taxon>Gunneridae</taxon>
        <taxon>Pentapetalae</taxon>
        <taxon>asterids</taxon>
        <taxon>lamiids</taxon>
        <taxon>Lamiales</taxon>
        <taxon>Pedaliaceae</taxon>
        <taxon>Sesamum</taxon>
    </lineage>
</organism>
<evidence type="ECO:0000313" key="2">
    <source>
        <dbReference type="EMBL" id="KAL0455163.1"/>
    </source>
</evidence>
<feature type="region of interest" description="Disordered" evidence="1">
    <location>
        <begin position="201"/>
        <end position="221"/>
    </location>
</feature>
<feature type="compositionally biased region" description="Basic and acidic residues" evidence="1">
    <location>
        <begin position="212"/>
        <end position="221"/>
    </location>
</feature>
<feature type="non-terminal residue" evidence="2">
    <location>
        <position position="1"/>
    </location>
</feature>
<gene>
    <name evidence="2" type="ORF">Slati_0855500</name>
</gene>
<dbReference type="AlphaFoldDB" id="A0AAW2XMS0"/>
<evidence type="ECO:0000256" key="1">
    <source>
        <dbReference type="SAM" id="MobiDB-lite"/>
    </source>
</evidence>
<reference evidence="2" key="1">
    <citation type="submission" date="2020-06" db="EMBL/GenBank/DDBJ databases">
        <authorList>
            <person name="Li T."/>
            <person name="Hu X."/>
            <person name="Zhang T."/>
            <person name="Song X."/>
            <person name="Zhang H."/>
            <person name="Dai N."/>
            <person name="Sheng W."/>
            <person name="Hou X."/>
            <person name="Wei L."/>
        </authorList>
    </citation>
    <scope>NUCLEOTIDE SEQUENCE</scope>
    <source>
        <strain evidence="2">KEN1</strain>
        <tissue evidence="2">Leaf</tissue>
    </source>
</reference>
<dbReference type="EMBL" id="JACGWN010000003">
    <property type="protein sequence ID" value="KAL0455163.1"/>
    <property type="molecule type" value="Genomic_DNA"/>
</dbReference>
<comment type="caution">
    <text evidence="2">The sequence shown here is derived from an EMBL/GenBank/DDBJ whole genome shotgun (WGS) entry which is preliminary data.</text>
</comment>
<reference evidence="2" key="2">
    <citation type="journal article" date="2024" name="Plant">
        <title>Genomic evolution and insights into agronomic trait innovations of Sesamum species.</title>
        <authorList>
            <person name="Miao H."/>
            <person name="Wang L."/>
            <person name="Qu L."/>
            <person name="Liu H."/>
            <person name="Sun Y."/>
            <person name="Le M."/>
            <person name="Wang Q."/>
            <person name="Wei S."/>
            <person name="Zheng Y."/>
            <person name="Lin W."/>
            <person name="Duan Y."/>
            <person name="Cao H."/>
            <person name="Xiong S."/>
            <person name="Wang X."/>
            <person name="Wei L."/>
            <person name="Li C."/>
            <person name="Ma Q."/>
            <person name="Ju M."/>
            <person name="Zhao R."/>
            <person name="Li G."/>
            <person name="Mu C."/>
            <person name="Tian Q."/>
            <person name="Mei H."/>
            <person name="Zhang T."/>
            <person name="Gao T."/>
            <person name="Zhang H."/>
        </authorList>
    </citation>
    <scope>NUCLEOTIDE SEQUENCE</scope>
    <source>
        <strain evidence="2">KEN1</strain>
    </source>
</reference>
<proteinExistence type="predicted"/>
<protein>
    <submittedName>
        <fullName evidence="2">Uncharacterized protein</fullName>
    </submittedName>
</protein>
<accession>A0AAW2XMS0</accession>
<sequence length="221" mass="25211">VLSTVFSPLSEPRLNPSVTWKSIWSSIPLVKTGTHWRIGNDSSCKIWGYPWFPRPFLFKILTLPQVLENKATVNELIDPVNGEWRSHLAESIFWPDEATIILNIPLNRLGGPEYTGLTSHNERLILGQDCFIIISGWQVWRLSTISVEATSTNTDDPEEWFRSVSKKIYRLEFGKVLVICWSLWNAKNKRIMEEGDFATSRLEVPVGPGPGPDRDPPRDSH</sequence>
<name>A0AAW2XMS0_9LAMI</name>